<proteinExistence type="predicted"/>
<dbReference type="EC" id="1.3.8.1" evidence="2"/>
<feature type="coiled-coil region" evidence="1">
    <location>
        <begin position="255"/>
        <end position="285"/>
    </location>
</feature>
<dbReference type="PANTHER" id="PTHR43884">
    <property type="entry name" value="ACYL-COA DEHYDROGENASE"/>
    <property type="match status" value="1"/>
</dbReference>
<reference evidence="2 3" key="1">
    <citation type="submission" date="2019-02" db="EMBL/GenBank/DDBJ databases">
        <title>Deep-cultivation of Planctomycetes and their phenomic and genomic characterization uncovers novel biology.</title>
        <authorList>
            <person name="Wiegand S."/>
            <person name="Jogler M."/>
            <person name="Boedeker C."/>
            <person name="Pinto D."/>
            <person name="Vollmers J."/>
            <person name="Rivas-Marin E."/>
            <person name="Kohn T."/>
            <person name="Peeters S.H."/>
            <person name="Heuer A."/>
            <person name="Rast P."/>
            <person name="Oberbeckmann S."/>
            <person name="Bunk B."/>
            <person name="Jeske O."/>
            <person name="Meyerdierks A."/>
            <person name="Storesund J.E."/>
            <person name="Kallscheuer N."/>
            <person name="Luecker S."/>
            <person name="Lage O.M."/>
            <person name="Pohl T."/>
            <person name="Merkel B.J."/>
            <person name="Hornburger P."/>
            <person name="Mueller R.-W."/>
            <person name="Bruemmer F."/>
            <person name="Labrenz M."/>
            <person name="Spormann A.M."/>
            <person name="Op Den Camp H."/>
            <person name="Overmann J."/>
            <person name="Amann R."/>
            <person name="Jetten M.S.M."/>
            <person name="Mascher T."/>
            <person name="Medema M.H."/>
            <person name="Devos D.P."/>
            <person name="Kaster A.-K."/>
            <person name="Ovreas L."/>
            <person name="Rohde M."/>
            <person name="Galperin M.Y."/>
            <person name="Jogler C."/>
        </authorList>
    </citation>
    <scope>NUCLEOTIDE SEQUENCE [LARGE SCALE GENOMIC DNA]</scope>
    <source>
        <strain evidence="2 3">CA13</strain>
    </source>
</reference>
<protein>
    <submittedName>
        <fullName evidence="2">Acyl-CoA dehydrogenase, short-chain specific</fullName>
        <ecNumber evidence="2">1.3.8.1</ecNumber>
    </submittedName>
</protein>
<dbReference type="InterPro" id="IPR037069">
    <property type="entry name" value="AcylCoA_DH/ox_N_sf"/>
</dbReference>
<dbReference type="AlphaFoldDB" id="A0A5C5ZAD6"/>
<dbReference type="GO" id="GO:0050660">
    <property type="term" value="F:flavin adenine dinucleotide binding"/>
    <property type="evidence" value="ECO:0007669"/>
    <property type="project" value="InterPro"/>
</dbReference>
<dbReference type="InterPro" id="IPR046373">
    <property type="entry name" value="Acyl-CoA_Oxase/DH_mid-dom_sf"/>
</dbReference>
<dbReference type="RefSeq" id="WP_146401766.1">
    <property type="nucleotide sequence ID" value="NZ_SJPJ01000001.1"/>
</dbReference>
<dbReference type="PANTHER" id="PTHR43884:SF12">
    <property type="entry name" value="ISOVALERYL-COA DEHYDROGENASE, MITOCHONDRIAL-RELATED"/>
    <property type="match status" value="1"/>
</dbReference>
<gene>
    <name evidence="2" type="ORF">CA13_56540</name>
</gene>
<evidence type="ECO:0000313" key="3">
    <source>
        <dbReference type="Proteomes" id="UP000315010"/>
    </source>
</evidence>
<dbReference type="Proteomes" id="UP000315010">
    <property type="component" value="Unassembled WGS sequence"/>
</dbReference>
<evidence type="ECO:0000256" key="1">
    <source>
        <dbReference type="SAM" id="Coils"/>
    </source>
</evidence>
<evidence type="ECO:0000313" key="2">
    <source>
        <dbReference type="EMBL" id="TWT84178.1"/>
    </source>
</evidence>
<dbReference type="SUPFAM" id="SSF56645">
    <property type="entry name" value="Acyl-CoA dehydrogenase NM domain-like"/>
    <property type="match status" value="1"/>
</dbReference>
<organism evidence="2 3">
    <name type="scientific">Novipirellula herctigrandis</name>
    <dbReference type="NCBI Taxonomy" id="2527986"/>
    <lineage>
        <taxon>Bacteria</taxon>
        <taxon>Pseudomonadati</taxon>
        <taxon>Planctomycetota</taxon>
        <taxon>Planctomycetia</taxon>
        <taxon>Pirellulales</taxon>
        <taxon>Pirellulaceae</taxon>
        <taxon>Novipirellula</taxon>
    </lineage>
</organism>
<keyword evidence="2" id="KW-0560">Oxidoreductase</keyword>
<sequence length="359" mass="38341">MSTIPEVTSPNDHAMDLLCERLSGLSNQWKKTSDWPAESLSACSQAGVYKWFLPTESGGFGWNEVDQVRGYLRLSQSDLTTTFVVTQLMGAVRRIAGSENPEPASAWLDSLIAGEAFGTVGISHLTTSRRHLANPVLLATQTANGFTLEGMSPWVTGVPHADVYVVGATMGDGRELLAAVPRALDGITPFPGFDLMALSASCTDRLEFANVQIDESMLIAGPIENVMRTGTGGRTGGLQTSTLAIGLSRAAVEFLKQESNQRSDLKEAAEELDAMICQLEEELLRAAGGDAGCDAADIRGRANRIVLRSTQAALTAAKGAGYVDGHPVGRWCREAMFFLVWSCPQPVAQAYLCELAGIT</sequence>
<comment type="caution">
    <text evidence="2">The sequence shown here is derived from an EMBL/GenBank/DDBJ whole genome shotgun (WGS) entry which is preliminary data.</text>
</comment>
<dbReference type="Gene3D" id="1.10.540.10">
    <property type="entry name" value="Acyl-CoA dehydrogenase/oxidase, N-terminal domain"/>
    <property type="match status" value="1"/>
</dbReference>
<name>A0A5C5ZAD6_9BACT</name>
<dbReference type="OrthoDB" id="248779at2"/>
<accession>A0A5C5ZAD6</accession>
<dbReference type="EMBL" id="SJPJ01000001">
    <property type="protein sequence ID" value="TWT84178.1"/>
    <property type="molecule type" value="Genomic_DNA"/>
</dbReference>
<keyword evidence="1" id="KW-0175">Coiled coil</keyword>
<dbReference type="Gene3D" id="2.40.110.10">
    <property type="entry name" value="Butyryl-CoA Dehydrogenase, subunit A, domain 2"/>
    <property type="match status" value="1"/>
</dbReference>
<dbReference type="InterPro" id="IPR009100">
    <property type="entry name" value="AcylCoA_DH/oxidase_NM_dom_sf"/>
</dbReference>
<dbReference type="GO" id="GO:0016937">
    <property type="term" value="F:short-chain fatty acyl-CoA dehydrogenase activity"/>
    <property type="evidence" value="ECO:0007669"/>
    <property type="project" value="UniProtKB-EC"/>
</dbReference>
<keyword evidence="3" id="KW-1185">Reference proteome</keyword>